<protein>
    <submittedName>
        <fullName evidence="2">Uncharacterized protein</fullName>
    </submittedName>
</protein>
<name>A0A9N9Z160_9HYPO</name>
<organism evidence="2 3">
    <name type="scientific">Clonostachys solani</name>
    <dbReference type="NCBI Taxonomy" id="160281"/>
    <lineage>
        <taxon>Eukaryota</taxon>
        <taxon>Fungi</taxon>
        <taxon>Dikarya</taxon>
        <taxon>Ascomycota</taxon>
        <taxon>Pezizomycotina</taxon>
        <taxon>Sordariomycetes</taxon>
        <taxon>Hypocreomycetidae</taxon>
        <taxon>Hypocreales</taxon>
        <taxon>Bionectriaceae</taxon>
        <taxon>Clonostachys</taxon>
    </lineage>
</organism>
<feature type="signal peptide" evidence="1">
    <location>
        <begin position="1"/>
        <end position="20"/>
    </location>
</feature>
<comment type="caution">
    <text evidence="2">The sequence shown here is derived from an EMBL/GenBank/DDBJ whole genome shotgun (WGS) entry which is preliminary data.</text>
</comment>
<evidence type="ECO:0000313" key="3">
    <source>
        <dbReference type="Proteomes" id="UP000775872"/>
    </source>
</evidence>
<reference evidence="3" key="1">
    <citation type="submission" date="2019-06" db="EMBL/GenBank/DDBJ databases">
        <authorList>
            <person name="Broberg M."/>
        </authorList>
    </citation>
    <scope>NUCLEOTIDE SEQUENCE [LARGE SCALE GENOMIC DNA]</scope>
</reference>
<evidence type="ECO:0000256" key="1">
    <source>
        <dbReference type="SAM" id="SignalP"/>
    </source>
</evidence>
<accession>A0A9N9Z160</accession>
<gene>
    <name evidence="2" type="ORF">CSOL1703_00013432</name>
</gene>
<reference evidence="2 3" key="2">
    <citation type="submission" date="2021-10" db="EMBL/GenBank/DDBJ databases">
        <authorList>
            <person name="Piombo E."/>
        </authorList>
    </citation>
    <scope>NUCLEOTIDE SEQUENCE [LARGE SCALE GENOMIC DNA]</scope>
</reference>
<keyword evidence="3" id="KW-1185">Reference proteome</keyword>
<dbReference type="AlphaFoldDB" id="A0A9N9Z160"/>
<feature type="chain" id="PRO_5040448577" evidence="1">
    <location>
        <begin position="21"/>
        <end position="217"/>
    </location>
</feature>
<dbReference type="EMBL" id="CABFOC020000018">
    <property type="protein sequence ID" value="CAH0047193.1"/>
    <property type="molecule type" value="Genomic_DNA"/>
</dbReference>
<keyword evidence="1" id="KW-0732">Signal</keyword>
<dbReference type="Proteomes" id="UP000775872">
    <property type="component" value="Unassembled WGS sequence"/>
</dbReference>
<dbReference type="OrthoDB" id="3535343at2759"/>
<evidence type="ECO:0000313" key="2">
    <source>
        <dbReference type="EMBL" id="CAH0047193.1"/>
    </source>
</evidence>
<sequence length="217" mass="24082">MKITTCLSMAASLTISPALANSCAPFPSSIVSFSSDFKQPELPLVKSEFQTQFVQHKWQVKQSKACLTATRNQNLSHITTGYIVNSPSKGFVRVDQANDEGFGTSLFNYANVTQDGQVDNILRMYTANSTTPDIWQGYVNSNFPIFQEDILVQAGAVFSGLVKRTFWAGQVAAWNIMYQGVIPVTVFVNTCNVVVGYDYFAPVERTRVITEFFDLKA</sequence>
<proteinExistence type="predicted"/>